<accession>A0A553I5M8</accession>
<dbReference type="EMBL" id="VFLP01000015">
    <property type="protein sequence ID" value="TRX95510.1"/>
    <property type="molecule type" value="Genomic_DNA"/>
</dbReference>
<sequence>MRVVLLLSALSALSAITTSSPMPRNASVAIPAFKDNSQPVDSPRGRHIPVAMMKCMGDKLDEMNYLTAKQNMFDWSDDGGYVKAGSMHFESYPNNYTGVTWYICNCKWWNDDRVPRWELDSVQRILEAKCGEWQSGWVWSKRWDKGFNVVPTKWFRHNLEHGGRICPPHCWR</sequence>
<evidence type="ECO:0000256" key="1">
    <source>
        <dbReference type="SAM" id="SignalP"/>
    </source>
</evidence>
<feature type="chain" id="PRO_5021820172" evidence="1">
    <location>
        <begin position="20"/>
        <end position="172"/>
    </location>
</feature>
<comment type="caution">
    <text evidence="2">The sequence shown here is derived from an EMBL/GenBank/DDBJ whole genome shotgun (WGS) entry which is preliminary data.</text>
</comment>
<protein>
    <submittedName>
        <fullName evidence="2">Uncharacterized protein</fullName>
    </submittedName>
</protein>
<organism evidence="2 3">
    <name type="scientific">Xylaria flabelliformis</name>
    <dbReference type="NCBI Taxonomy" id="2512241"/>
    <lineage>
        <taxon>Eukaryota</taxon>
        <taxon>Fungi</taxon>
        <taxon>Dikarya</taxon>
        <taxon>Ascomycota</taxon>
        <taxon>Pezizomycotina</taxon>
        <taxon>Sordariomycetes</taxon>
        <taxon>Xylariomycetidae</taxon>
        <taxon>Xylariales</taxon>
        <taxon>Xylariaceae</taxon>
        <taxon>Xylaria</taxon>
    </lineage>
</organism>
<feature type="signal peptide" evidence="1">
    <location>
        <begin position="1"/>
        <end position="19"/>
    </location>
</feature>
<reference evidence="3" key="1">
    <citation type="submission" date="2019-06" db="EMBL/GenBank/DDBJ databases">
        <title>Draft genome sequence of the griseofulvin-producing fungus Xylaria cubensis strain G536.</title>
        <authorList>
            <person name="Mead M.E."/>
            <person name="Raja H.A."/>
            <person name="Steenwyk J.L."/>
            <person name="Knowles S.L."/>
            <person name="Oberlies N.H."/>
            <person name="Rokas A."/>
        </authorList>
    </citation>
    <scope>NUCLEOTIDE SEQUENCE [LARGE SCALE GENOMIC DNA]</scope>
    <source>
        <strain evidence="3">G536</strain>
    </source>
</reference>
<keyword evidence="1" id="KW-0732">Signal</keyword>
<evidence type="ECO:0000313" key="2">
    <source>
        <dbReference type="EMBL" id="TRX95510.1"/>
    </source>
</evidence>
<dbReference type="Proteomes" id="UP000319160">
    <property type="component" value="Unassembled WGS sequence"/>
</dbReference>
<keyword evidence="3" id="KW-1185">Reference proteome</keyword>
<proteinExistence type="predicted"/>
<dbReference type="AlphaFoldDB" id="A0A553I5M8"/>
<gene>
    <name evidence="2" type="ORF">FHL15_003468</name>
</gene>
<name>A0A553I5M8_9PEZI</name>
<evidence type="ECO:0000313" key="3">
    <source>
        <dbReference type="Proteomes" id="UP000319160"/>
    </source>
</evidence>
<dbReference type="OrthoDB" id="5244619at2759"/>